<evidence type="ECO:0000256" key="3">
    <source>
        <dbReference type="PROSITE-ProRule" id="PRU00284"/>
    </source>
</evidence>
<name>A0ABW8ZA22_9BURK</name>
<dbReference type="InterPro" id="IPR024478">
    <property type="entry name" value="HlyB_4HB_MCP"/>
</dbReference>
<evidence type="ECO:0000256" key="5">
    <source>
        <dbReference type="SAM" id="Phobius"/>
    </source>
</evidence>
<keyword evidence="1" id="KW-0488">Methylation</keyword>
<reference evidence="7 8" key="1">
    <citation type="journal article" date="2024" name="Chem. Sci.">
        <title>Discovery of megapolipeptins by genome mining of a Burkholderiales bacteria collection.</title>
        <authorList>
            <person name="Paulo B.S."/>
            <person name="Recchia M.J.J."/>
            <person name="Lee S."/>
            <person name="Fergusson C.H."/>
            <person name="Romanowski S.B."/>
            <person name="Hernandez A."/>
            <person name="Krull N."/>
            <person name="Liu D.Y."/>
            <person name="Cavanagh H."/>
            <person name="Bos A."/>
            <person name="Gray C.A."/>
            <person name="Murphy B.T."/>
            <person name="Linington R.G."/>
            <person name="Eustaquio A.S."/>
        </authorList>
    </citation>
    <scope>NUCLEOTIDE SEQUENCE [LARGE SCALE GENOMIC DNA]</scope>
    <source>
        <strain evidence="7 8">RL21-008-BIB-B</strain>
    </source>
</reference>
<keyword evidence="3" id="KW-0807">Transducer</keyword>
<evidence type="ECO:0000256" key="2">
    <source>
        <dbReference type="ARBA" id="ARBA00029447"/>
    </source>
</evidence>
<keyword evidence="4" id="KW-0175">Coiled coil</keyword>
<dbReference type="SUPFAM" id="SSF58104">
    <property type="entry name" value="Methyl-accepting chemotaxis protein (MCP) signaling domain"/>
    <property type="match status" value="1"/>
</dbReference>
<dbReference type="CDD" id="cd11386">
    <property type="entry name" value="MCP_signal"/>
    <property type="match status" value="1"/>
</dbReference>
<dbReference type="Gene3D" id="1.10.287.950">
    <property type="entry name" value="Methyl-accepting chemotaxis protein"/>
    <property type="match status" value="1"/>
</dbReference>
<evidence type="ECO:0000313" key="7">
    <source>
        <dbReference type="EMBL" id="MFL9879148.1"/>
    </source>
</evidence>
<feature type="transmembrane region" description="Helical" evidence="5">
    <location>
        <begin position="194"/>
        <end position="214"/>
    </location>
</feature>
<organism evidence="7 8">
    <name type="scientific">Herbaspirillum rhizosphaerae</name>
    <dbReference type="NCBI Taxonomy" id="346179"/>
    <lineage>
        <taxon>Bacteria</taxon>
        <taxon>Pseudomonadati</taxon>
        <taxon>Pseudomonadota</taxon>
        <taxon>Betaproteobacteria</taxon>
        <taxon>Burkholderiales</taxon>
        <taxon>Oxalobacteraceae</taxon>
        <taxon>Herbaspirillum</taxon>
    </lineage>
</organism>
<sequence>MVAGMKVGTRLGLGFAWVVLLLILVTVFGLYNMDQMQRRFLEVVSVNNPESKLISEMMETVQERSISLRNLMLQGGADDIEKEAAYIKAQTQKYLTAEQKLRKMFDTEPGTQPEEKAALPKIKAQADTAHKLIDQAVDLGLKREAYELAQFLKEDYLPVQKKWQAELTALNVLEDKLNQDAARDSTSAYDAARWLMLITSGVGIVTALLAAVWITRNLLKKLGGEPDYAVSIAGQIADGDLAVHIETKKGDQESLLAAMSVMRDKLAAIVTQVRAGSETISTASTEIARGNLDLSTRTEQQAGSLEETASSMEQLNSTVKQNAENALQANQLAVAASDVAVQGGSIVSQVVATMESINASSQKVVDIISVIDGIAFQTNILALNAAVEAARAGEQGRGFAVVALEVRNLAQRSASAAKEIKVLIGDSVERVGAGSKLVEQAGVTMNDIVTSIRRVTDVMSEITSANTEQSSGIEQINEAIIQIDDMTQQNAALVEQAAAAAQSLQDQAGNLTQLVSVFKLDGRHIGMAQPEHTAQRTIDITPMHPELPDAVTA</sequence>
<dbReference type="SMART" id="SM00283">
    <property type="entry name" value="MA"/>
    <property type="match status" value="1"/>
</dbReference>
<comment type="caution">
    <text evidence="7">The sequence shown here is derived from an EMBL/GenBank/DDBJ whole genome shotgun (WGS) entry which is preliminary data.</text>
</comment>
<feature type="coiled-coil region" evidence="4">
    <location>
        <begin position="476"/>
        <end position="514"/>
    </location>
</feature>
<accession>A0ABW8ZA22</accession>
<evidence type="ECO:0000256" key="4">
    <source>
        <dbReference type="SAM" id="Coils"/>
    </source>
</evidence>
<dbReference type="EMBL" id="JAQQFR010000007">
    <property type="protein sequence ID" value="MFL9879148.1"/>
    <property type="molecule type" value="Genomic_DNA"/>
</dbReference>
<evidence type="ECO:0000313" key="8">
    <source>
        <dbReference type="Proteomes" id="UP001629214"/>
    </source>
</evidence>
<dbReference type="InterPro" id="IPR004089">
    <property type="entry name" value="MCPsignal_dom"/>
</dbReference>
<dbReference type="InterPro" id="IPR051310">
    <property type="entry name" value="MCP_chemotaxis"/>
</dbReference>
<evidence type="ECO:0000256" key="1">
    <source>
        <dbReference type="ARBA" id="ARBA00022481"/>
    </source>
</evidence>
<dbReference type="Pfam" id="PF12729">
    <property type="entry name" value="4HB_MCP_1"/>
    <property type="match status" value="1"/>
</dbReference>
<keyword evidence="5" id="KW-1133">Transmembrane helix</keyword>
<dbReference type="PANTHER" id="PTHR43531:SF14">
    <property type="entry name" value="METHYL-ACCEPTING CHEMOTAXIS PROTEIN I-RELATED"/>
    <property type="match status" value="1"/>
</dbReference>
<dbReference type="PANTHER" id="PTHR43531">
    <property type="entry name" value="PROTEIN ICFG"/>
    <property type="match status" value="1"/>
</dbReference>
<protein>
    <submittedName>
        <fullName evidence="7">Methyl-accepting chemotaxis protein</fullName>
    </submittedName>
</protein>
<keyword evidence="8" id="KW-1185">Reference proteome</keyword>
<dbReference type="InterPro" id="IPR047347">
    <property type="entry name" value="YvaQ-like_sensor"/>
</dbReference>
<dbReference type="Proteomes" id="UP001629214">
    <property type="component" value="Unassembled WGS sequence"/>
</dbReference>
<evidence type="ECO:0000259" key="6">
    <source>
        <dbReference type="PROSITE" id="PS50111"/>
    </source>
</evidence>
<dbReference type="CDD" id="cd19411">
    <property type="entry name" value="MCP2201-like_sensor"/>
    <property type="match status" value="1"/>
</dbReference>
<gene>
    <name evidence="7" type="ORF">PQR63_12185</name>
</gene>
<keyword evidence="5" id="KW-0472">Membrane</keyword>
<dbReference type="RefSeq" id="WP_408168149.1">
    <property type="nucleotide sequence ID" value="NZ_JAQQFR010000007.1"/>
</dbReference>
<dbReference type="PRINTS" id="PR00260">
    <property type="entry name" value="CHEMTRNSDUCR"/>
</dbReference>
<proteinExistence type="inferred from homology"/>
<dbReference type="PROSITE" id="PS50111">
    <property type="entry name" value="CHEMOTAXIS_TRANSDUC_2"/>
    <property type="match status" value="1"/>
</dbReference>
<comment type="similarity">
    <text evidence="2">Belongs to the methyl-accepting chemotaxis (MCP) protein family.</text>
</comment>
<dbReference type="Pfam" id="PF00015">
    <property type="entry name" value="MCPsignal"/>
    <property type="match status" value="1"/>
</dbReference>
<dbReference type="InterPro" id="IPR004090">
    <property type="entry name" value="Chemotax_Me-accpt_rcpt"/>
</dbReference>
<keyword evidence="5" id="KW-0812">Transmembrane</keyword>
<feature type="domain" description="Methyl-accepting transducer" evidence="6">
    <location>
        <begin position="276"/>
        <end position="505"/>
    </location>
</feature>
<feature type="transmembrane region" description="Helical" evidence="5">
    <location>
        <begin position="12"/>
        <end position="31"/>
    </location>
</feature>